<dbReference type="GO" id="GO:0005886">
    <property type="term" value="C:plasma membrane"/>
    <property type="evidence" value="ECO:0007669"/>
    <property type="project" value="UniProtKB-SubCell"/>
</dbReference>
<keyword evidence="3 15" id="KW-1003">Cell membrane</keyword>
<comment type="similarity">
    <text evidence="16">Belongs to the AAA ATPase family.</text>
</comment>
<feature type="compositionally biased region" description="Pro residues" evidence="17">
    <location>
        <begin position="601"/>
        <end position="622"/>
    </location>
</feature>
<keyword evidence="7 15" id="KW-0547">Nucleotide-binding</keyword>
<evidence type="ECO:0000256" key="8">
    <source>
        <dbReference type="ARBA" id="ARBA00022801"/>
    </source>
</evidence>
<evidence type="ECO:0000256" key="7">
    <source>
        <dbReference type="ARBA" id="ARBA00022741"/>
    </source>
</evidence>
<evidence type="ECO:0000256" key="12">
    <source>
        <dbReference type="ARBA" id="ARBA00023049"/>
    </source>
</evidence>
<dbReference type="RefSeq" id="WP_137425143.1">
    <property type="nucleotide sequence ID" value="NZ_CP040098.1"/>
</dbReference>
<evidence type="ECO:0000256" key="6">
    <source>
        <dbReference type="ARBA" id="ARBA00022723"/>
    </source>
</evidence>
<dbReference type="InterPro" id="IPR037219">
    <property type="entry name" value="Peptidase_M41-like"/>
</dbReference>
<dbReference type="GO" id="GO:0004176">
    <property type="term" value="F:ATP-dependent peptidase activity"/>
    <property type="evidence" value="ECO:0007669"/>
    <property type="project" value="InterPro"/>
</dbReference>
<comment type="subcellular location">
    <subcellularLocation>
        <location evidence="15">Cell membrane</location>
        <topology evidence="15">Multi-pass membrane protein</topology>
        <orientation evidence="15">Cytoplasmic side</orientation>
    </subcellularLocation>
    <subcellularLocation>
        <location evidence="1">Membrane</location>
    </subcellularLocation>
</comment>
<dbReference type="GO" id="GO:0030163">
    <property type="term" value="P:protein catabolic process"/>
    <property type="evidence" value="ECO:0007669"/>
    <property type="project" value="UniProtKB-UniRule"/>
</dbReference>
<feature type="compositionally biased region" description="Basic and acidic residues" evidence="17">
    <location>
        <begin position="651"/>
        <end position="664"/>
    </location>
</feature>
<keyword evidence="4 15" id="KW-0645">Protease</keyword>
<feature type="transmembrane region" description="Helical" evidence="15">
    <location>
        <begin position="100"/>
        <end position="121"/>
    </location>
</feature>
<evidence type="ECO:0000256" key="15">
    <source>
        <dbReference type="HAMAP-Rule" id="MF_01458"/>
    </source>
</evidence>
<dbReference type="PANTHER" id="PTHR23076">
    <property type="entry name" value="METALLOPROTEASE M41 FTSH"/>
    <property type="match status" value="1"/>
</dbReference>
<feature type="domain" description="AAA+ ATPase" evidence="18">
    <location>
        <begin position="185"/>
        <end position="324"/>
    </location>
</feature>
<name>A0A4P8L4Q2_9BACT</name>
<evidence type="ECO:0000256" key="3">
    <source>
        <dbReference type="ARBA" id="ARBA00022475"/>
    </source>
</evidence>
<evidence type="ECO:0000256" key="14">
    <source>
        <dbReference type="ARBA" id="ARBA00061570"/>
    </source>
</evidence>
<reference evidence="19 20" key="1">
    <citation type="submission" date="2019-05" db="EMBL/GenBank/DDBJ databases">
        <title>The Complete Genome Sequence of the n-alkane-degrading Desulfoglaeba alkanexedens ALDC reveals multiple alkylsuccinate synthase gene clusters.</title>
        <authorList>
            <person name="Callaghan A.V."/>
            <person name="Davidova I.A."/>
            <person name="Duncan K.E."/>
            <person name="Morris B."/>
            <person name="McInerney M.J."/>
        </authorList>
    </citation>
    <scope>NUCLEOTIDE SEQUENCE [LARGE SCALE GENOMIC DNA]</scope>
    <source>
        <strain evidence="19 20">ALDC</strain>
    </source>
</reference>
<organism evidence="19 20">
    <name type="scientific">Desulfoglaeba alkanexedens ALDC</name>
    <dbReference type="NCBI Taxonomy" id="980445"/>
    <lineage>
        <taxon>Bacteria</taxon>
        <taxon>Pseudomonadati</taxon>
        <taxon>Thermodesulfobacteriota</taxon>
        <taxon>Syntrophobacteria</taxon>
        <taxon>Syntrophobacterales</taxon>
        <taxon>Syntrophobacteraceae</taxon>
        <taxon>Desulfoglaeba</taxon>
    </lineage>
</organism>
<dbReference type="InterPro" id="IPR000642">
    <property type="entry name" value="Peptidase_M41"/>
</dbReference>
<dbReference type="FunFam" id="1.20.58.760:FF:000001">
    <property type="entry name" value="ATP-dependent zinc metalloprotease FtsH"/>
    <property type="match status" value="1"/>
</dbReference>
<keyword evidence="8 15" id="KW-0378">Hydrolase</keyword>
<evidence type="ECO:0000313" key="20">
    <source>
        <dbReference type="Proteomes" id="UP000298602"/>
    </source>
</evidence>
<gene>
    <name evidence="15" type="primary">ftsH</name>
    <name evidence="19" type="ORF">FDQ92_12165</name>
</gene>
<dbReference type="InterPro" id="IPR011546">
    <property type="entry name" value="Pept_M41_FtsH_extracell"/>
</dbReference>
<keyword evidence="20" id="KW-1185">Reference proteome</keyword>
<keyword evidence="12 15" id="KW-0482">Metalloprotease</keyword>
<dbReference type="KEGG" id="dax:FDQ92_12165"/>
<feature type="transmembrane region" description="Helical" evidence="15">
    <location>
        <begin position="7"/>
        <end position="25"/>
    </location>
</feature>
<dbReference type="Pfam" id="PF17862">
    <property type="entry name" value="AAA_lid_3"/>
    <property type="match status" value="1"/>
</dbReference>
<dbReference type="EC" id="3.4.24.-" evidence="15"/>
<keyword evidence="9 15" id="KW-0862">Zinc</keyword>
<dbReference type="EMBL" id="CP040098">
    <property type="protein sequence ID" value="QCQ22860.1"/>
    <property type="molecule type" value="Genomic_DNA"/>
</dbReference>
<evidence type="ECO:0000256" key="17">
    <source>
        <dbReference type="SAM" id="MobiDB-lite"/>
    </source>
</evidence>
<dbReference type="SUPFAM" id="SSF52540">
    <property type="entry name" value="P-loop containing nucleoside triphosphate hydrolases"/>
    <property type="match status" value="1"/>
</dbReference>
<comment type="similarity">
    <text evidence="2 15">In the C-terminal section; belongs to the peptidase M41 family.</text>
</comment>
<dbReference type="PANTHER" id="PTHR23076:SF97">
    <property type="entry name" value="ATP-DEPENDENT ZINC METALLOPROTEASE YME1L1"/>
    <property type="match status" value="1"/>
</dbReference>
<dbReference type="GO" id="GO:0004222">
    <property type="term" value="F:metalloendopeptidase activity"/>
    <property type="evidence" value="ECO:0007669"/>
    <property type="project" value="InterPro"/>
</dbReference>
<feature type="binding site" evidence="15">
    <location>
        <begin position="193"/>
        <end position="200"/>
    </location>
    <ligand>
        <name>ATP</name>
        <dbReference type="ChEBI" id="CHEBI:30616"/>
    </ligand>
</feature>
<dbReference type="InterPro" id="IPR005936">
    <property type="entry name" value="FtsH"/>
</dbReference>
<dbReference type="Pfam" id="PF06480">
    <property type="entry name" value="FtsH_ext"/>
    <property type="match status" value="1"/>
</dbReference>
<sequence>MSPFYKNLALWLVISLMVILLFNMFNQPQQSRLETTYSQFIASVQKGEVAQVTIRGNDILGVYVDGKPFKTFAPQDPELLGILRDHNVDIQAKPREESPWYMTILISWFPMLLLIGVWIFFMRQMQVGGGKAMTFGKSRARLLSENARKVTFNDVAGIEEAKEELQEIVEFLKDPKKFTRLGGRIPKGVLLVGAPGTGKTLLARAIAGEAGVPFFSISGSDFVEMFVGVGASRVRDLFMQGKKHAPCIIFIDEIDAVGRHRGAGLGGGHDEREQTLNQLLVEMDGFESNEGVILISATNRPDVLDPALLRPGRFDRQVVVPVPDIRGREGILKVHLRGKPLSEDVEVETLARGTPGFSGADLENLVNEAALLAARHNKDRIHMADFEEAKDKVMMGLERKSMILSEEEKRITAYHEGGHALVARLLPGTDPVHKVTIIPRGRALGLTQQLPTDERHTYPKDYLLNTIATLMGGRAAEELVFKHQTTGASNDIDRATELARRMVCEWGMSEKMGPLSFGKRDDQVFLGRELTQHHRDYSERTAIQIDQEVRRIVEENYQRALGILKENREILDSVASALLERETLETRDLEAIIAKFRPDLAKPPAPPRESAPGPAASPPPAGSDPGRTDLGETPQKEPAPDPAAPAPTPSREADPGDDRDRSSDEGSGTR</sequence>
<keyword evidence="13 15" id="KW-0472">Membrane</keyword>
<dbReference type="Gene3D" id="3.30.720.210">
    <property type="match status" value="1"/>
</dbReference>
<feature type="binding site" evidence="15">
    <location>
        <position position="419"/>
    </location>
    <ligand>
        <name>Zn(2+)</name>
        <dbReference type="ChEBI" id="CHEBI:29105"/>
        <note>catalytic</note>
    </ligand>
</feature>
<dbReference type="Pfam" id="PF00004">
    <property type="entry name" value="AAA"/>
    <property type="match status" value="1"/>
</dbReference>
<dbReference type="NCBIfam" id="TIGR01241">
    <property type="entry name" value="FtsH_fam"/>
    <property type="match status" value="1"/>
</dbReference>
<dbReference type="HAMAP" id="MF_01458">
    <property type="entry name" value="FtsH"/>
    <property type="match status" value="1"/>
</dbReference>
<comment type="similarity">
    <text evidence="14 15">In the central section; belongs to the AAA ATPase family.</text>
</comment>
<dbReference type="FunFam" id="1.10.8.60:FF:000001">
    <property type="entry name" value="ATP-dependent zinc metalloprotease FtsH"/>
    <property type="match status" value="1"/>
</dbReference>
<feature type="region of interest" description="Disordered" evidence="17">
    <location>
        <begin position="598"/>
        <end position="670"/>
    </location>
</feature>
<keyword evidence="6 15" id="KW-0479">Metal-binding</keyword>
<evidence type="ECO:0000256" key="11">
    <source>
        <dbReference type="ARBA" id="ARBA00022989"/>
    </source>
</evidence>
<dbReference type="CDD" id="cd19501">
    <property type="entry name" value="RecA-like_FtsH"/>
    <property type="match status" value="1"/>
</dbReference>
<dbReference type="InterPro" id="IPR003959">
    <property type="entry name" value="ATPase_AAA_core"/>
</dbReference>
<dbReference type="Proteomes" id="UP000298602">
    <property type="component" value="Chromosome"/>
</dbReference>
<evidence type="ECO:0000313" key="19">
    <source>
        <dbReference type="EMBL" id="QCQ22860.1"/>
    </source>
</evidence>
<proteinExistence type="inferred from homology"/>
<feature type="compositionally biased region" description="Basic and acidic residues" evidence="17">
    <location>
        <begin position="626"/>
        <end position="639"/>
    </location>
</feature>
<dbReference type="SUPFAM" id="SSF140990">
    <property type="entry name" value="FtsH protease domain-like"/>
    <property type="match status" value="1"/>
</dbReference>
<comment type="function">
    <text evidence="15">Acts as a processive, ATP-dependent zinc metallopeptidase for both cytoplasmic and membrane proteins. Plays a role in the quality control of integral membrane proteins.</text>
</comment>
<evidence type="ECO:0000256" key="13">
    <source>
        <dbReference type="ARBA" id="ARBA00023136"/>
    </source>
</evidence>
<evidence type="ECO:0000256" key="4">
    <source>
        <dbReference type="ARBA" id="ARBA00022670"/>
    </source>
</evidence>
<dbReference type="OrthoDB" id="9809379at2"/>
<dbReference type="GO" id="GO:0016887">
    <property type="term" value="F:ATP hydrolysis activity"/>
    <property type="evidence" value="ECO:0007669"/>
    <property type="project" value="UniProtKB-UniRule"/>
</dbReference>
<keyword evidence="10 15" id="KW-0067">ATP-binding</keyword>
<dbReference type="Pfam" id="PF01434">
    <property type="entry name" value="Peptidase_M41"/>
    <property type="match status" value="1"/>
</dbReference>
<feature type="active site" evidence="15">
    <location>
        <position position="416"/>
    </location>
</feature>
<dbReference type="InterPro" id="IPR003593">
    <property type="entry name" value="AAA+_ATPase"/>
</dbReference>
<dbReference type="Gene3D" id="1.10.8.60">
    <property type="match status" value="1"/>
</dbReference>
<dbReference type="AlphaFoldDB" id="A0A4P8L4Q2"/>
<dbReference type="FunFam" id="3.40.50.300:FF:000001">
    <property type="entry name" value="ATP-dependent zinc metalloprotease FtsH"/>
    <property type="match status" value="1"/>
</dbReference>
<dbReference type="InterPro" id="IPR003960">
    <property type="entry name" value="ATPase_AAA_CS"/>
</dbReference>
<evidence type="ECO:0000256" key="1">
    <source>
        <dbReference type="ARBA" id="ARBA00004370"/>
    </source>
</evidence>
<dbReference type="InterPro" id="IPR041569">
    <property type="entry name" value="AAA_lid_3"/>
</dbReference>
<keyword evidence="11 15" id="KW-1133">Transmembrane helix</keyword>
<feature type="binding site" evidence="15">
    <location>
        <position position="491"/>
    </location>
    <ligand>
        <name>Zn(2+)</name>
        <dbReference type="ChEBI" id="CHEBI:29105"/>
        <note>catalytic</note>
    </ligand>
</feature>
<dbReference type="InterPro" id="IPR027417">
    <property type="entry name" value="P-loop_NTPase"/>
</dbReference>
<evidence type="ECO:0000256" key="9">
    <source>
        <dbReference type="ARBA" id="ARBA00022833"/>
    </source>
</evidence>
<evidence type="ECO:0000259" key="18">
    <source>
        <dbReference type="SMART" id="SM00382"/>
    </source>
</evidence>
<keyword evidence="5 15" id="KW-0812">Transmembrane</keyword>
<dbReference type="GO" id="GO:0005524">
    <property type="term" value="F:ATP binding"/>
    <property type="evidence" value="ECO:0007669"/>
    <property type="project" value="UniProtKB-UniRule"/>
</dbReference>
<dbReference type="SMART" id="SM00382">
    <property type="entry name" value="AAA"/>
    <property type="match status" value="1"/>
</dbReference>
<feature type="binding site" evidence="15">
    <location>
        <position position="415"/>
    </location>
    <ligand>
        <name>Zn(2+)</name>
        <dbReference type="ChEBI" id="CHEBI:29105"/>
        <note>catalytic</note>
    </ligand>
</feature>
<accession>A0A4P8L4Q2</accession>
<evidence type="ECO:0000256" key="10">
    <source>
        <dbReference type="ARBA" id="ARBA00022840"/>
    </source>
</evidence>
<dbReference type="GO" id="GO:0008270">
    <property type="term" value="F:zinc ion binding"/>
    <property type="evidence" value="ECO:0007669"/>
    <property type="project" value="UniProtKB-UniRule"/>
</dbReference>
<dbReference type="GO" id="GO:0006508">
    <property type="term" value="P:proteolysis"/>
    <property type="evidence" value="ECO:0007669"/>
    <property type="project" value="UniProtKB-KW"/>
</dbReference>
<comment type="cofactor">
    <cofactor evidence="15">
        <name>Zn(2+)</name>
        <dbReference type="ChEBI" id="CHEBI:29105"/>
    </cofactor>
    <text evidence="15">Binds 1 zinc ion per subunit.</text>
</comment>
<dbReference type="Gene3D" id="3.40.50.300">
    <property type="entry name" value="P-loop containing nucleotide triphosphate hydrolases"/>
    <property type="match status" value="1"/>
</dbReference>
<evidence type="ECO:0000256" key="5">
    <source>
        <dbReference type="ARBA" id="ARBA00022692"/>
    </source>
</evidence>
<reference evidence="19 20" key="2">
    <citation type="submission" date="2019-05" db="EMBL/GenBank/DDBJ databases">
        <authorList>
            <person name="Suflita J.M."/>
            <person name="Marks C.R."/>
        </authorList>
    </citation>
    <scope>NUCLEOTIDE SEQUENCE [LARGE SCALE GENOMIC DNA]</scope>
    <source>
        <strain evidence="19 20">ALDC</strain>
    </source>
</reference>
<dbReference type="PROSITE" id="PS00674">
    <property type="entry name" value="AAA"/>
    <property type="match status" value="1"/>
</dbReference>
<evidence type="ECO:0000256" key="16">
    <source>
        <dbReference type="RuleBase" id="RU003651"/>
    </source>
</evidence>
<comment type="subunit">
    <text evidence="15">Homohexamer.</text>
</comment>
<evidence type="ECO:0000256" key="2">
    <source>
        <dbReference type="ARBA" id="ARBA00010044"/>
    </source>
</evidence>
<dbReference type="Gene3D" id="1.20.58.760">
    <property type="entry name" value="Peptidase M41"/>
    <property type="match status" value="1"/>
</dbReference>
<protein>
    <recommendedName>
        <fullName evidence="15">ATP-dependent zinc metalloprotease FtsH</fullName>
        <ecNumber evidence="15">3.4.24.-</ecNumber>
    </recommendedName>
</protein>